<reference evidence="9" key="1">
    <citation type="submission" date="2022-04" db="EMBL/GenBank/DDBJ databases">
        <title>Carnegiea gigantea Genome sequencing and assembly v2.</title>
        <authorList>
            <person name="Copetti D."/>
            <person name="Sanderson M.J."/>
            <person name="Burquez A."/>
            <person name="Wojciechowski M.F."/>
        </authorList>
    </citation>
    <scope>NUCLEOTIDE SEQUENCE</scope>
    <source>
        <strain evidence="9">SGP5-SGP5p</strain>
        <tissue evidence="9">Aerial part</tissue>
    </source>
</reference>
<feature type="region of interest" description="Disordered" evidence="7">
    <location>
        <begin position="1"/>
        <end position="88"/>
    </location>
</feature>
<keyword evidence="5" id="KW-0539">Nucleus</keyword>
<evidence type="ECO:0000256" key="1">
    <source>
        <dbReference type="ARBA" id="ARBA00004123"/>
    </source>
</evidence>
<dbReference type="FunFam" id="3.30.160.60:FF:001366">
    <property type="entry name" value="Zinc finger protein 2"/>
    <property type="match status" value="1"/>
</dbReference>
<dbReference type="InterPro" id="IPR036236">
    <property type="entry name" value="Znf_C2H2_sf"/>
</dbReference>
<keyword evidence="2" id="KW-0479">Metal-binding</keyword>
<evidence type="ECO:0000256" key="3">
    <source>
        <dbReference type="ARBA" id="ARBA00022771"/>
    </source>
</evidence>
<dbReference type="PANTHER" id="PTHR47287">
    <property type="entry name" value="C2H2 AND C2HC ZINC FINGERS SUPERFAMILY PROTEIN"/>
    <property type="match status" value="1"/>
</dbReference>
<evidence type="ECO:0000256" key="4">
    <source>
        <dbReference type="ARBA" id="ARBA00022833"/>
    </source>
</evidence>
<proteinExistence type="predicted"/>
<sequence>MSMEPPNDPKPPSSTPSNAMPTSNSLSPSSLKISKEDESHQKQRNSELILDLSLHRNDPDHGFDPEFDLTEGFNVENTPDSIKTPQGNEVEPRVFSCNYCQRKFYSSQALGGHQNAHKRERTLAKRGIQAHSLIHKPSSTSSYLAFSGGGSSQHGWPKVPLIDQQPCIGRLRVGSSSSTSTSTSTSSNGGAPRFDSFHKHSQPLDRTLGGVCNWTSNANVLKTNSNKQECDQPHKLDLSLKL</sequence>
<dbReference type="Gene3D" id="3.30.160.60">
    <property type="entry name" value="Classic Zinc Finger"/>
    <property type="match status" value="1"/>
</dbReference>
<keyword evidence="3 6" id="KW-0863">Zinc-finger</keyword>
<dbReference type="InterPro" id="IPR013087">
    <property type="entry name" value="Znf_C2H2_type"/>
</dbReference>
<keyword evidence="10" id="KW-1185">Reference proteome</keyword>
<gene>
    <name evidence="9" type="ORF">Cgig2_014616</name>
</gene>
<dbReference type="Proteomes" id="UP001153076">
    <property type="component" value="Unassembled WGS sequence"/>
</dbReference>
<dbReference type="EMBL" id="JAKOGI010000002">
    <property type="protein sequence ID" value="KAJ8452853.1"/>
    <property type="molecule type" value="Genomic_DNA"/>
</dbReference>
<feature type="region of interest" description="Disordered" evidence="7">
    <location>
        <begin position="172"/>
        <end position="202"/>
    </location>
</feature>
<feature type="compositionally biased region" description="Polar residues" evidence="7">
    <location>
        <begin position="75"/>
        <end position="87"/>
    </location>
</feature>
<feature type="compositionally biased region" description="Low complexity" evidence="7">
    <location>
        <begin position="23"/>
        <end position="32"/>
    </location>
</feature>
<feature type="domain" description="C2H2-type" evidence="8">
    <location>
        <begin position="95"/>
        <end position="122"/>
    </location>
</feature>
<name>A0A9Q1L1N0_9CARY</name>
<keyword evidence="4" id="KW-0862">Zinc</keyword>
<accession>A0A9Q1L1N0</accession>
<evidence type="ECO:0000256" key="2">
    <source>
        <dbReference type="ARBA" id="ARBA00022723"/>
    </source>
</evidence>
<evidence type="ECO:0000256" key="7">
    <source>
        <dbReference type="SAM" id="MobiDB-lite"/>
    </source>
</evidence>
<dbReference type="AlphaFoldDB" id="A0A9Q1L1N0"/>
<dbReference type="GO" id="GO:0005634">
    <property type="term" value="C:nucleus"/>
    <property type="evidence" value="ECO:0007669"/>
    <property type="project" value="UniProtKB-SubCell"/>
</dbReference>
<organism evidence="9 10">
    <name type="scientific">Carnegiea gigantea</name>
    <dbReference type="NCBI Taxonomy" id="171969"/>
    <lineage>
        <taxon>Eukaryota</taxon>
        <taxon>Viridiplantae</taxon>
        <taxon>Streptophyta</taxon>
        <taxon>Embryophyta</taxon>
        <taxon>Tracheophyta</taxon>
        <taxon>Spermatophyta</taxon>
        <taxon>Magnoliopsida</taxon>
        <taxon>eudicotyledons</taxon>
        <taxon>Gunneridae</taxon>
        <taxon>Pentapetalae</taxon>
        <taxon>Caryophyllales</taxon>
        <taxon>Cactineae</taxon>
        <taxon>Cactaceae</taxon>
        <taxon>Cactoideae</taxon>
        <taxon>Echinocereeae</taxon>
        <taxon>Carnegiea</taxon>
    </lineage>
</organism>
<feature type="compositionally biased region" description="Basic and acidic residues" evidence="7">
    <location>
        <begin position="53"/>
        <end position="64"/>
    </location>
</feature>
<dbReference type="PROSITE" id="PS00028">
    <property type="entry name" value="ZINC_FINGER_C2H2_1"/>
    <property type="match status" value="1"/>
</dbReference>
<dbReference type="OrthoDB" id="1933825at2759"/>
<dbReference type="PANTHER" id="PTHR47287:SF15">
    <property type="entry name" value="ZINC FINGER PROTEIN 3-LIKE"/>
    <property type="match status" value="1"/>
</dbReference>
<dbReference type="PROSITE" id="PS50157">
    <property type="entry name" value="ZINC_FINGER_C2H2_2"/>
    <property type="match status" value="1"/>
</dbReference>
<protein>
    <recommendedName>
        <fullName evidence="8">C2H2-type domain-containing protein</fullName>
    </recommendedName>
</protein>
<feature type="compositionally biased region" description="Basic and acidic residues" evidence="7">
    <location>
        <begin position="33"/>
        <end position="45"/>
    </location>
</feature>
<evidence type="ECO:0000256" key="6">
    <source>
        <dbReference type="PROSITE-ProRule" id="PRU00042"/>
    </source>
</evidence>
<comment type="caution">
    <text evidence="9">The sequence shown here is derived from an EMBL/GenBank/DDBJ whole genome shotgun (WGS) entry which is preliminary data.</text>
</comment>
<comment type="subcellular location">
    <subcellularLocation>
        <location evidence="1">Nucleus</location>
    </subcellularLocation>
</comment>
<evidence type="ECO:0000256" key="5">
    <source>
        <dbReference type="ARBA" id="ARBA00023242"/>
    </source>
</evidence>
<feature type="compositionally biased region" description="Low complexity" evidence="7">
    <location>
        <begin position="175"/>
        <end position="187"/>
    </location>
</feature>
<dbReference type="GO" id="GO:0009788">
    <property type="term" value="P:negative regulation of abscisic acid-activated signaling pathway"/>
    <property type="evidence" value="ECO:0007669"/>
    <property type="project" value="InterPro"/>
</dbReference>
<evidence type="ECO:0000259" key="8">
    <source>
        <dbReference type="PROSITE" id="PS50157"/>
    </source>
</evidence>
<dbReference type="SUPFAM" id="SSF57667">
    <property type="entry name" value="beta-beta-alpha zinc fingers"/>
    <property type="match status" value="1"/>
</dbReference>
<dbReference type="InterPro" id="IPR044246">
    <property type="entry name" value="ZFP3-like"/>
</dbReference>
<evidence type="ECO:0000313" key="9">
    <source>
        <dbReference type="EMBL" id="KAJ8452853.1"/>
    </source>
</evidence>
<evidence type="ECO:0000313" key="10">
    <source>
        <dbReference type="Proteomes" id="UP001153076"/>
    </source>
</evidence>
<dbReference type="GO" id="GO:0008270">
    <property type="term" value="F:zinc ion binding"/>
    <property type="evidence" value="ECO:0007669"/>
    <property type="project" value="UniProtKB-KW"/>
</dbReference>
<feature type="compositionally biased region" description="Pro residues" evidence="7">
    <location>
        <begin position="1"/>
        <end position="14"/>
    </location>
</feature>